<dbReference type="EMBL" id="JAFBCF010000001">
    <property type="protein sequence ID" value="MBM7797082.1"/>
    <property type="molecule type" value="Genomic_DNA"/>
</dbReference>
<feature type="transmembrane region" description="Helical" evidence="1">
    <location>
        <begin position="66"/>
        <end position="89"/>
    </location>
</feature>
<feature type="transmembrane region" description="Helical" evidence="1">
    <location>
        <begin position="160"/>
        <end position="179"/>
    </location>
</feature>
<dbReference type="RefSeq" id="WP_204915805.1">
    <property type="nucleotide sequence ID" value="NZ_BAAAQP010000003.1"/>
</dbReference>
<protein>
    <submittedName>
        <fullName evidence="2">Uncharacterized protein</fullName>
    </submittedName>
</protein>
<keyword evidence="1" id="KW-0812">Transmembrane</keyword>
<accession>A0ABS2REY9</accession>
<keyword evidence="3" id="KW-1185">Reference proteome</keyword>
<keyword evidence="1" id="KW-0472">Membrane</keyword>
<sequence length="196" mass="20221">MTGTAKVLRWIAFVLMTLFGLLGGLFVAGYAFEDLDIWTAIGSTAAWAVPMIALSAFALWRPDPAVPVFVGLTAIVGVLTLLNTGFRLINTNVVGPVAAIGVFALAVSLGFLGLHRASMAGLLMVLLALAQFGATVLGFAGELSGGEGPSLANMLTTSSGVVVVPTLVVGTIFLVAGGLGHDSFKFWRLTTPHPAH</sequence>
<name>A0ABS2REY9_9ACTN</name>
<proteinExistence type="predicted"/>
<feature type="transmembrane region" description="Helical" evidence="1">
    <location>
        <begin position="121"/>
        <end position="140"/>
    </location>
</feature>
<gene>
    <name evidence="2" type="ORF">JOE57_000003</name>
</gene>
<dbReference type="Proteomes" id="UP000704762">
    <property type="component" value="Unassembled WGS sequence"/>
</dbReference>
<evidence type="ECO:0000256" key="1">
    <source>
        <dbReference type="SAM" id="Phobius"/>
    </source>
</evidence>
<comment type="caution">
    <text evidence="2">The sequence shown here is derived from an EMBL/GenBank/DDBJ whole genome shotgun (WGS) entry which is preliminary data.</text>
</comment>
<reference evidence="2 3" key="1">
    <citation type="submission" date="2021-01" db="EMBL/GenBank/DDBJ databases">
        <title>Sequencing the genomes of 1000 actinobacteria strains.</title>
        <authorList>
            <person name="Klenk H.-P."/>
        </authorList>
    </citation>
    <scope>NUCLEOTIDE SEQUENCE [LARGE SCALE GENOMIC DNA]</scope>
    <source>
        <strain evidence="2 3">DSM 18662</strain>
    </source>
</reference>
<keyword evidence="1" id="KW-1133">Transmembrane helix</keyword>
<evidence type="ECO:0000313" key="2">
    <source>
        <dbReference type="EMBL" id="MBM7797082.1"/>
    </source>
</evidence>
<feature type="transmembrane region" description="Helical" evidence="1">
    <location>
        <begin position="37"/>
        <end position="59"/>
    </location>
</feature>
<feature type="transmembrane region" description="Helical" evidence="1">
    <location>
        <begin position="95"/>
        <end position="114"/>
    </location>
</feature>
<organism evidence="2 3">
    <name type="scientific">Microlunatus panaciterrae</name>
    <dbReference type="NCBI Taxonomy" id="400768"/>
    <lineage>
        <taxon>Bacteria</taxon>
        <taxon>Bacillati</taxon>
        <taxon>Actinomycetota</taxon>
        <taxon>Actinomycetes</taxon>
        <taxon>Propionibacteriales</taxon>
        <taxon>Propionibacteriaceae</taxon>
        <taxon>Microlunatus</taxon>
    </lineage>
</organism>
<feature type="transmembrane region" description="Helical" evidence="1">
    <location>
        <begin position="7"/>
        <end position="31"/>
    </location>
</feature>
<evidence type="ECO:0000313" key="3">
    <source>
        <dbReference type="Proteomes" id="UP000704762"/>
    </source>
</evidence>